<keyword evidence="10 11" id="KW-0961">Cell wall biogenesis/degradation</keyword>
<evidence type="ECO:0000256" key="6">
    <source>
        <dbReference type="ARBA" id="ARBA00022960"/>
    </source>
</evidence>
<evidence type="ECO:0000256" key="7">
    <source>
        <dbReference type="ARBA" id="ARBA00022984"/>
    </source>
</evidence>
<dbReference type="HAMAP" id="MF_00766">
    <property type="entry name" value="PGT_MtgA"/>
    <property type="match status" value="1"/>
</dbReference>
<dbReference type="EC" id="2.4.99.28" evidence="11"/>
<comment type="pathway">
    <text evidence="11">Cell wall biogenesis; peptidoglycan biosynthesis.</text>
</comment>
<dbReference type="OrthoDB" id="9766909at2"/>
<dbReference type="STRING" id="928856.SAMN04488049_101310"/>
<comment type="catalytic activity">
    <reaction evidence="11">
        <text>[GlcNAc-(1-&gt;4)-Mur2Ac(oyl-L-Ala-gamma-D-Glu-L-Lys-D-Ala-D-Ala)](n)-di-trans,octa-cis-undecaprenyl diphosphate + beta-D-GlcNAc-(1-&gt;4)-Mur2Ac(oyl-L-Ala-gamma-D-Glu-L-Lys-D-Ala-D-Ala)-di-trans,octa-cis-undecaprenyl diphosphate = [GlcNAc-(1-&gt;4)-Mur2Ac(oyl-L-Ala-gamma-D-Glu-L-Lys-D-Ala-D-Ala)](n+1)-di-trans,octa-cis-undecaprenyl diphosphate + di-trans,octa-cis-undecaprenyl diphosphate + H(+)</text>
        <dbReference type="Rhea" id="RHEA:23708"/>
        <dbReference type="Rhea" id="RHEA-COMP:9602"/>
        <dbReference type="Rhea" id="RHEA-COMP:9603"/>
        <dbReference type="ChEBI" id="CHEBI:15378"/>
        <dbReference type="ChEBI" id="CHEBI:58405"/>
        <dbReference type="ChEBI" id="CHEBI:60033"/>
        <dbReference type="ChEBI" id="CHEBI:78435"/>
        <dbReference type="EC" id="2.4.99.28"/>
    </reaction>
</comment>
<dbReference type="SUPFAM" id="SSF53955">
    <property type="entry name" value="Lysozyme-like"/>
    <property type="match status" value="1"/>
</dbReference>
<evidence type="ECO:0000256" key="3">
    <source>
        <dbReference type="ARBA" id="ARBA00022676"/>
    </source>
</evidence>
<organism evidence="13 14">
    <name type="scientific">Tritonibacter multivorans</name>
    <dbReference type="NCBI Taxonomy" id="928856"/>
    <lineage>
        <taxon>Bacteria</taxon>
        <taxon>Pseudomonadati</taxon>
        <taxon>Pseudomonadota</taxon>
        <taxon>Alphaproteobacteria</taxon>
        <taxon>Rhodobacterales</taxon>
        <taxon>Paracoccaceae</taxon>
        <taxon>Tritonibacter</taxon>
    </lineage>
</organism>
<proteinExistence type="inferred from homology"/>
<keyword evidence="3 11" id="KW-0328">Glycosyltransferase</keyword>
<dbReference type="UniPathway" id="UPA00219"/>
<evidence type="ECO:0000256" key="2">
    <source>
        <dbReference type="ARBA" id="ARBA00022519"/>
    </source>
</evidence>
<comment type="subcellular location">
    <subcellularLocation>
        <location evidence="11">Cell inner membrane</location>
        <topology evidence="11">Single-pass membrane protein</topology>
    </subcellularLocation>
</comment>
<evidence type="ECO:0000256" key="11">
    <source>
        <dbReference type="HAMAP-Rule" id="MF_00766"/>
    </source>
</evidence>
<keyword evidence="5 11" id="KW-0812">Transmembrane</keyword>
<dbReference type="GO" id="GO:0008955">
    <property type="term" value="F:peptidoglycan glycosyltransferase activity"/>
    <property type="evidence" value="ECO:0007669"/>
    <property type="project" value="UniProtKB-UniRule"/>
</dbReference>
<comment type="function">
    <text evidence="11">Peptidoglycan polymerase that catalyzes glycan chain elongation from lipid-linked precursors.</text>
</comment>
<evidence type="ECO:0000256" key="9">
    <source>
        <dbReference type="ARBA" id="ARBA00023136"/>
    </source>
</evidence>
<keyword evidence="6 11" id="KW-0133">Cell shape</keyword>
<name>A0A0P1GDQ7_9RHOB</name>
<evidence type="ECO:0000256" key="5">
    <source>
        <dbReference type="ARBA" id="ARBA00022692"/>
    </source>
</evidence>
<evidence type="ECO:0000313" key="13">
    <source>
        <dbReference type="EMBL" id="CUH79464.1"/>
    </source>
</evidence>
<evidence type="ECO:0000256" key="8">
    <source>
        <dbReference type="ARBA" id="ARBA00022989"/>
    </source>
</evidence>
<dbReference type="Proteomes" id="UP000052022">
    <property type="component" value="Unassembled WGS sequence"/>
</dbReference>
<sequence length="248" mass="27908">MARAAKKKQAKPTLKERIDPRPSLVRLRKWLTRWLARVALGLCGFFLLLVLLFSVVNPPITHTIWSEYRRLGEVDREWVPIEAMSPYVARSVVAAEDSRFCEHWGFDVQAIRTALEDGGQRGASTLTQQVVKNVFLWQGRSWFRKALETFLTPVVEAVWTKKRIVEVYLNVAEMGEGVFGIEAAAYRYFGKSPADLTAREAALVAAILPNPKARSASEPGSFTRRRAVHIVDGAATIERDGRAACFQH</sequence>
<keyword evidence="4 11" id="KW-0808">Transferase</keyword>
<feature type="domain" description="Glycosyl transferase family 51" evidence="12">
    <location>
        <begin position="73"/>
        <end position="227"/>
    </location>
</feature>
<protein>
    <recommendedName>
        <fullName evidence="11">Biosynthetic peptidoglycan transglycosylase</fullName>
        <ecNumber evidence="11">2.4.99.28</ecNumber>
    </recommendedName>
    <alternativeName>
        <fullName evidence="11">Glycan polymerase</fullName>
    </alternativeName>
    <alternativeName>
        <fullName evidence="11">Peptidoglycan glycosyltransferase MtgA</fullName>
        <shortName evidence="11">PGT</shortName>
    </alternativeName>
</protein>
<dbReference type="NCBIfam" id="TIGR02070">
    <property type="entry name" value="mono_pep_trsgly"/>
    <property type="match status" value="1"/>
</dbReference>
<comment type="similarity">
    <text evidence="11">Belongs to the glycosyltransferase 51 family.</text>
</comment>
<evidence type="ECO:0000256" key="4">
    <source>
        <dbReference type="ARBA" id="ARBA00022679"/>
    </source>
</evidence>
<dbReference type="InterPro" id="IPR001264">
    <property type="entry name" value="Glyco_trans_51"/>
</dbReference>
<dbReference type="GO" id="GO:0009252">
    <property type="term" value="P:peptidoglycan biosynthetic process"/>
    <property type="evidence" value="ECO:0007669"/>
    <property type="project" value="UniProtKB-UniRule"/>
</dbReference>
<dbReference type="GO" id="GO:0008360">
    <property type="term" value="P:regulation of cell shape"/>
    <property type="evidence" value="ECO:0007669"/>
    <property type="project" value="UniProtKB-KW"/>
</dbReference>
<dbReference type="InterPro" id="IPR011812">
    <property type="entry name" value="Pep_trsgly"/>
</dbReference>
<dbReference type="Pfam" id="PF00912">
    <property type="entry name" value="Transgly"/>
    <property type="match status" value="1"/>
</dbReference>
<evidence type="ECO:0000259" key="12">
    <source>
        <dbReference type="Pfam" id="PF00912"/>
    </source>
</evidence>
<evidence type="ECO:0000256" key="1">
    <source>
        <dbReference type="ARBA" id="ARBA00022475"/>
    </source>
</evidence>
<dbReference type="Gene3D" id="1.10.3810.10">
    <property type="entry name" value="Biosynthetic peptidoglycan transglycosylase-like"/>
    <property type="match status" value="1"/>
</dbReference>
<dbReference type="GO" id="GO:0016763">
    <property type="term" value="F:pentosyltransferase activity"/>
    <property type="evidence" value="ECO:0007669"/>
    <property type="project" value="InterPro"/>
</dbReference>
<dbReference type="GO" id="GO:0009274">
    <property type="term" value="C:peptidoglycan-based cell wall"/>
    <property type="evidence" value="ECO:0007669"/>
    <property type="project" value="InterPro"/>
</dbReference>
<evidence type="ECO:0000313" key="14">
    <source>
        <dbReference type="Proteomes" id="UP000052022"/>
    </source>
</evidence>
<dbReference type="PANTHER" id="PTHR30400">
    <property type="entry name" value="MONOFUNCTIONAL BIOSYNTHETIC PEPTIDOGLYCAN TRANSGLYCOSYLASE"/>
    <property type="match status" value="1"/>
</dbReference>
<dbReference type="InterPro" id="IPR023346">
    <property type="entry name" value="Lysozyme-like_dom_sf"/>
</dbReference>
<accession>A0A0P1GDQ7</accession>
<dbReference type="RefSeq" id="WP_058290440.1">
    <property type="nucleotide sequence ID" value="NZ_CYSD01000037.1"/>
</dbReference>
<feature type="transmembrane region" description="Helical" evidence="11">
    <location>
        <begin position="34"/>
        <end position="56"/>
    </location>
</feature>
<dbReference type="EMBL" id="CYSD01000037">
    <property type="protein sequence ID" value="CUH79464.1"/>
    <property type="molecule type" value="Genomic_DNA"/>
</dbReference>
<reference evidence="13 14" key="1">
    <citation type="submission" date="2015-09" db="EMBL/GenBank/DDBJ databases">
        <authorList>
            <consortium name="Swine Surveillance"/>
        </authorList>
    </citation>
    <scope>NUCLEOTIDE SEQUENCE [LARGE SCALE GENOMIC DNA]</scope>
    <source>
        <strain evidence="13 14">CECT 7557</strain>
    </source>
</reference>
<dbReference type="InterPro" id="IPR036950">
    <property type="entry name" value="PBP_transglycosylase"/>
</dbReference>
<keyword evidence="7 11" id="KW-0573">Peptidoglycan synthesis</keyword>
<dbReference type="GO" id="GO:0005886">
    <property type="term" value="C:plasma membrane"/>
    <property type="evidence" value="ECO:0007669"/>
    <property type="project" value="UniProtKB-SubCell"/>
</dbReference>
<keyword evidence="9 11" id="KW-0472">Membrane</keyword>
<keyword evidence="1 11" id="KW-1003">Cell membrane</keyword>
<dbReference type="PANTHER" id="PTHR30400:SF0">
    <property type="entry name" value="BIOSYNTHETIC PEPTIDOGLYCAN TRANSGLYCOSYLASE"/>
    <property type="match status" value="1"/>
</dbReference>
<evidence type="ECO:0000256" key="10">
    <source>
        <dbReference type="ARBA" id="ARBA00023316"/>
    </source>
</evidence>
<keyword evidence="14" id="KW-1185">Reference proteome</keyword>
<dbReference type="GO" id="GO:0071555">
    <property type="term" value="P:cell wall organization"/>
    <property type="evidence" value="ECO:0007669"/>
    <property type="project" value="UniProtKB-KW"/>
</dbReference>
<keyword evidence="8 11" id="KW-1133">Transmembrane helix</keyword>
<gene>
    <name evidence="13" type="primary">pbpG_2</name>
    <name evidence="11" type="synonym">mtgA</name>
    <name evidence="13" type="ORF">TRM7557_02408</name>
</gene>
<dbReference type="AlphaFoldDB" id="A0A0P1GDQ7"/>
<keyword evidence="2 11" id="KW-0997">Cell inner membrane</keyword>